<evidence type="ECO:0000313" key="2">
    <source>
        <dbReference type="EMBL" id="KGQ36830.1"/>
    </source>
</evidence>
<dbReference type="eggNOG" id="ENOG5031KCZ">
    <property type="taxonomic scope" value="Bacteria"/>
</dbReference>
<dbReference type="Proteomes" id="UP000030539">
    <property type="component" value="Unassembled WGS sequence"/>
</dbReference>
<dbReference type="RefSeq" id="WP_039173928.1">
    <property type="nucleotide sequence ID" value="NZ_JPXX01000023.1"/>
</dbReference>
<comment type="caution">
    <text evidence="2">The sequence shown here is derived from an EMBL/GenBank/DDBJ whole genome shotgun (WGS) entry which is preliminary data.</text>
</comment>
<proteinExistence type="predicted"/>
<gene>
    <name evidence="2" type="ORF">JP36_08905</name>
</gene>
<organism evidence="2 3">
    <name type="scientific">Gallibacterium genomosp. 1</name>
    <dbReference type="NCBI Taxonomy" id="155515"/>
    <lineage>
        <taxon>Bacteria</taxon>
        <taxon>Pseudomonadati</taxon>
        <taxon>Pseudomonadota</taxon>
        <taxon>Gammaproteobacteria</taxon>
        <taxon>Pasteurellales</taxon>
        <taxon>Pasteurellaceae</taxon>
        <taxon>Gallibacterium</taxon>
    </lineage>
</organism>
<evidence type="ECO:0000313" key="3">
    <source>
        <dbReference type="Proteomes" id="UP000030539"/>
    </source>
</evidence>
<reference evidence="2 3" key="1">
    <citation type="submission" date="2014-08" db="EMBL/GenBank/DDBJ databases">
        <title>Chaperone-usher fimbriae in a diverse selection of Gallibacterium genomes.</title>
        <authorList>
            <person name="Kudirkiene E."/>
            <person name="Bager R.J."/>
            <person name="Johnson T.J."/>
            <person name="Bojesen A.M."/>
        </authorList>
    </citation>
    <scope>NUCLEOTIDE SEQUENCE [LARGE SCALE GENOMIC DNA]</scope>
    <source>
        <strain evidence="2 3">CCM5974</strain>
    </source>
</reference>
<sequence>MNSLNSNPYSSDDNKDSLNQQDGNHLKVYPLLTLDQLKLQAERVARLVYVSLDRVACESDHAKNKPHPQAETNYLNLIRKIGEVFYQLDDGVQIAEAIKAMPDKNRARPIYQNVSFFEVLCLLRSFGLPLDGEISFYRHFAFFAPTLGALAEKSEKLLGELLTLLVLVKLAQHYQDFNPDDNEKFSAFIKASFAQWVNGIVDELIKQGGK</sequence>
<dbReference type="EMBL" id="JPXX01000023">
    <property type="protein sequence ID" value="KGQ36830.1"/>
    <property type="molecule type" value="Genomic_DNA"/>
</dbReference>
<dbReference type="AlphaFoldDB" id="A0A0A2Y2I8"/>
<protein>
    <submittedName>
        <fullName evidence="2">Uncharacterized protein</fullName>
    </submittedName>
</protein>
<feature type="region of interest" description="Disordered" evidence="1">
    <location>
        <begin position="1"/>
        <end position="22"/>
    </location>
</feature>
<name>A0A0A2Y2I8_9PAST</name>
<evidence type="ECO:0000256" key="1">
    <source>
        <dbReference type="SAM" id="MobiDB-lite"/>
    </source>
</evidence>
<accession>A0A0A2Y2I8</accession>